<protein>
    <submittedName>
        <fullName evidence="3">ABC transporter substrate-binding protein</fullName>
    </submittedName>
</protein>
<feature type="compositionally biased region" description="Basic and acidic residues" evidence="1">
    <location>
        <begin position="33"/>
        <end position="45"/>
    </location>
</feature>
<keyword evidence="4" id="KW-1185">Reference proteome</keyword>
<dbReference type="InterPro" id="IPR050490">
    <property type="entry name" value="Bact_solute-bd_prot1"/>
</dbReference>
<dbReference type="EMBL" id="JNVM01000014">
    <property type="protein sequence ID" value="KEQ24815.1"/>
    <property type="molecule type" value="Genomic_DNA"/>
</dbReference>
<feature type="signal peptide" evidence="2">
    <location>
        <begin position="1"/>
        <end position="21"/>
    </location>
</feature>
<name>A0A081P292_9BACL</name>
<dbReference type="Proteomes" id="UP000028123">
    <property type="component" value="Unassembled WGS sequence"/>
</dbReference>
<reference evidence="3 4" key="1">
    <citation type="submission" date="2014-06" db="EMBL/GenBank/DDBJ databases">
        <title>Draft genome sequence of Paenibacillus sp. MSt1.</title>
        <authorList>
            <person name="Aw Y.K."/>
            <person name="Ong K.S."/>
            <person name="Gan H.M."/>
            <person name="Lee S.M."/>
        </authorList>
    </citation>
    <scope>NUCLEOTIDE SEQUENCE [LARGE SCALE GENOMIC DNA]</scope>
    <source>
        <strain evidence="3 4">MSt1</strain>
    </source>
</reference>
<accession>A0A081P292</accession>
<dbReference type="PROSITE" id="PS51257">
    <property type="entry name" value="PROKAR_LIPOPROTEIN"/>
    <property type="match status" value="1"/>
</dbReference>
<evidence type="ECO:0000256" key="1">
    <source>
        <dbReference type="SAM" id="MobiDB-lite"/>
    </source>
</evidence>
<dbReference type="RefSeq" id="WP_036684597.1">
    <property type="nucleotide sequence ID" value="NZ_JNVM01000014.1"/>
</dbReference>
<dbReference type="OrthoDB" id="1992988at2"/>
<dbReference type="SUPFAM" id="SSF53850">
    <property type="entry name" value="Periplasmic binding protein-like II"/>
    <property type="match status" value="1"/>
</dbReference>
<gene>
    <name evidence="3" type="ORF">ET33_07020</name>
</gene>
<comment type="caution">
    <text evidence="3">The sequence shown here is derived from an EMBL/GenBank/DDBJ whole genome shotgun (WGS) entry which is preliminary data.</text>
</comment>
<dbReference type="Pfam" id="PF01547">
    <property type="entry name" value="SBP_bac_1"/>
    <property type="match status" value="1"/>
</dbReference>
<keyword evidence="2" id="KW-0732">Signal</keyword>
<feature type="chain" id="PRO_5001761310" evidence="2">
    <location>
        <begin position="22"/>
        <end position="445"/>
    </location>
</feature>
<evidence type="ECO:0000313" key="3">
    <source>
        <dbReference type="EMBL" id="KEQ24815.1"/>
    </source>
</evidence>
<dbReference type="AlphaFoldDB" id="A0A081P292"/>
<dbReference type="Gene3D" id="3.40.190.10">
    <property type="entry name" value="Periplasmic binding protein-like II"/>
    <property type="match status" value="1"/>
</dbReference>
<dbReference type="PANTHER" id="PTHR43649">
    <property type="entry name" value="ARABINOSE-BINDING PROTEIN-RELATED"/>
    <property type="match status" value="1"/>
</dbReference>
<proteinExistence type="predicted"/>
<evidence type="ECO:0000313" key="4">
    <source>
        <dbReference type="Proteomes" id="UP000028123"/>
    </source>
</evidence>
<sequence length="445" mass="50081">MKKRLGLGFACVILAATTACGNSKETMASKETTASKEQPKSKEGKTVVTLSLKEPNPYYEAAAKKFKEKYPDIDLQIQSFKQPGEERVDMEKYIKTTNTALLSGKGADIIEVTSLPVDKYVNQKLLLNMSDMLNQDKTVNKSDLQTNVLDAMKRNGGLYTMPASFFLRALIGDGDALQEANVKVDDKSWSWKQFGEIARKLVQQTESGKDRRYALGNESPEVILQEWVVDSYGEFVDPSTRKAKFDSPAFTDLLRQVKKLYDDKILTARPVDNERPLFTSARIFSPADFIGHYTNPKLLQKPHPEGKTGGIRIVTTSELAIQAKSAVKEDAWKFMAFLLSEEVQSSPYEERFSLLKSVNEKKLDELQKQTKGGVYKLADGKTAKVSEEDFARFKQFLHTADGYSDWDVKVLNIIYDEAEAFFSGQKSAEEVAKLIQNRTTTYLNE</sequence>
<organism evidence="3 4">
    <name type="scientific">Paenibacillus tyrfis</name>
    <dbReference type="NCBI Taxonomy" id="1501230"/>
    <lineage>
        <taxon>Bacteria</taxon>
        <taxon>Bacillati</taxon>
        <taxon>Bacillota</taxon>
        <taxon>Bacilli</taxon>
        <taxon>Bacillales</taxon>
        <taxon>Paenibacillaceae</taxon>
        <taxon>Paenibacillus</taxon>
    </lineage>
</organism>
<dbReference type="InterPro" id="IPR006059">
    <property type="entry name" value="SBP"/>
</dbReference>
<evidence type="ECO:0000256" key="2">
    <source>
        <dbReference type="SAM" id="SignalP"/>
    </source>
</evidence>
<dbReference type="eggNOG" id="COG1653">
    <property type="taxonomic scope" value="Bacteria"/>
</dbReference>
<feature type="region of interest" description="Disordered" evidence="1">
    <location>
        <begin position="24"/>
        <end position="46"/>
    </location>
</feature>
<dbReference type="PANTHER" id="PTHR43649:SF17">
    <property type="entry name" value="ABC TRANSPORTER SOLUTE BINDING PROTEIN-SUGAR TRANSPORT"/>
    <property type="match status" value="1"/>
</dbReference>